<feature type="compositionally biased region" description="Basic and acidic residues" evidence="1">
    <location>
        <begin position="24"/>
        <end position="63"/>
    </location>
</feature>
<dbReference type="Gene3D" id="1.10.10.1450">
    <property type="match status" value="1"/>
</dbReference>
<sequence length="166" mass="18294">MATVPFQPAEVDHDAGEEGDLVDEAGHDGRGDVDTEVVDGRERGDCSHEEGHHVGQRGDGDGHSHVAETLLHPLFYGQLGVGLVPGGDEHEGVVHADPWWTHSVSMFVGLHSTHMFSSRAVIKLFFKCWSASQTKAELKEVHGDSAPSFKTIYYWMNEFKRGREST</sequence>
<feature type="region of interest" description="Disordered" evidence="1">
    <location>
        <begin position="1"/>
        <end position="63"/>
    </location>
</feature>
<proteinExistence type="predicted"/>
<protein>
    <recommendedName>
        <fullName evidence="4">Mos1 transposase HTH domain-containing protein</fullName>
    </recommendedName>
</protein>
<gene>
    <name evidence="2" type="ORF">LAZ67_1008320</name>
</gene>
<evidence type="ECO:0000313" key="3">
    <source>
        <dbReference type="Proteomes" id="UP001235939"/>
    </source>
</evidence>
<organism evidence="2 3">
    <name type="scientific">Cordylochernes scorpioides</name>
    <dbReference type="NCBI Taxonomy" id="51811"/>
    <lineage>
        <taxon>Eukaryota</taxon>
        <taxon>Metazoa</taxon>
        <taxon>Ecdysozoa</taxon>
        <taxon>Arthropoda</taxon>
        <taxon>Chelicerata</taxon>
        <taxon>Arachnida</taxon>
        <taxon>Pseudoscorpiones</taxon>
        <taxon>Cheliferoidea</taxon>
        <taxon>Chernetidae</taxon>
        <taxon>Cordylochernes</taxon>
    </lineage>
</organism>
<name>A0ABY6K1C5_9ARAC</name>
<dbReference type="EMBL" id="CP092863">
    <property type="protein sequence ID" value="UYV62228.1"/>
    <property type="molecule type" value="Genomic_DNA"/>
</dbReference>
<keyword evidence="3" id="KW-1185">Reference proteome</keyword>
<accession>A0ABY6K1C5</accession>
<reference evidence="2 3" key="1">
    <citation type="submission" date="2022-01" db="EMBL/GenBank/DDBJ databases">
        <title>A chromosomal length assembly of Cordylochernes scorpioides.</title>
        <authorList>
            <person name="Zeh D."/>
            <person name="Zeh J."/>
        </authorList>
    </citation>
    <scope>NUCLEOTIDE SEQUENCE [LARGE SCALE GENOMIC DNA]</scope>
    <source>
        <strain evidence="2">IN4F17</strain>
        <tissue evidence="2">Whole Body</tissue>
    </source>
</reference>
<evidence type="ECO:0000256" key="1">
    <source>
        <dbReference type="SAM" id="MobiDB-lite"/>
    </source>
</evidence>
<evidence type="ECO:0008006" key="4">
    <source>
        <dbReference type="Google" id="ProtNLM"/>
    </source>
</evidence>
<dbReference type="Proteomes" id="UP001235939">
    <property type="component" value="Chromosome 01"/>
</dbReference>
<evidence type="ECO:0000313" key="2">
    <source>
        <dbReference type="EMBL" id="UYV62228.1"/>
    </source>
</evidence>